<reference evidence="2 3" key="1">
    <citation type="journal article" date="2022" name="IScience">
        <title>An ultrasensitive nanofiber-based assay for enzymatic hydrolysis and deep-sea microbial degradation of cellulose.</title>
        <authorList>
            <person name="Tsudome M."/>
            <person name="Tachioka M."/>
            <person name="Miyazaki M."/>
            <person name="Uchimura K."/>
            <person name="Tsuda M."/>
            <person name="Takaki Y."/>
            <person name="Deguchi S."/>
        </authorList>
    </citation>
    <scope>NUCLEOTIDE SEQUENCE [LARGE SCALE GENOMIC DNA]</scope>
    <source>
        <strain evidence="2 3">GE09</strain>
    </source>
</reference>
<dbReference type="KEGG" id="marq:MARGE09_P2402"/>
<evidence type="ECO:0000259" key="1">
    <source>
        <dbReference type="Pfam" id="PF01243"/>
    </source>
</evidence>
<dbReference type="NCBIfam" id="TIGR04025">
    <property type="entry name" value="PPOX_FMN_DR2398"/>
    <property type="match status" value="1"/>
</dbReference>
<gene>
    <name evidence="2" type="ORF">MARGE09_P2402</name>
</gene>
<accession>A0AAN1WIH1</accession>
<evidence type="ECO:0000313" key="3">
    <source>
        <dbReference type="Proteomes" id="UP001320119"/>
    </source>
</evidence>
<dbReference type="Gene3D" id="2.30.110.10">
    <property type="entry name" value="Electron Transport, Fmn-binding Protein, Chain A"/>
    <property type="match status" value="1"/>
</dbReference>
<keyword evidence="3" id="KW-1185">Reference proteome</keyword>
<dbReference type="InterPro" id="IPR024029">
    <property type="entry name" value="Pyridox_Oxase_FMN-dep"/>
</dbReference>
<dbReference type="InterPro" id="IPR012349">
    <property type="entry name" value="Split_barrel_FMN-bd"/>
</dbReference>
<dbReference type="AlphaFoldDB" id="A0AAN1WIH1"/>
<dbReference type="PANTHER" id="PTHR42815:SF2">
    <property type="entry name" value="FAD-BINDING, PUTATIVE (AFU_ORTHOLOGUE AFUA_6G07600)-RELATED"/>
    <property type="match status" value="1"/>
</dbReference>
<sequence>MEDNIISSHAELRKLYGEPLGLAVDKERSELDEYSRAFLALSPFAILSTASSVGIQDCSPRGDQPGFIQIIDHKTLALPDRPGNNRLDSLSNIIENPNVGLLVLVPGFGECLRINGSAKISIDTQLLEQCKQQGKLPKSAITISITEIYFHCTKAIKRSKLWQPESLTERSILPSFARILMAQIDPNTPESEVKKVEAFVAERAKNQLY</sequence>
<dbReference type="PANTHER" id="PTHR42815">
    <property type="entry name" value="FAD-BINDING, PUTATIVE (AFU_ORTHOLOGUE AFUA_6G07600)-RELATED"/>
    <property type="match status" value="1"/>
</dbReference>
<name>A0AAN1WIH1_9GAMM</name>
<feature type="domain" description="Pyridoxamine 5'-phosphate oxidase N-terminal" evidence="1">
    <location>
        <begin position="32"/>
        <end position="152"/>
    </location>
</feature>
<dbReference type="SUPFAM" id="SSF50475">
    <property type="entry name" value="FMN-binding split barrel"/>
    <property type="match status" value="1"/>
</dbReference>
<dbReference type="Proteomes" id="UP001320119">
    <property type="component" value="Chromosome"/>
</dbReference>
<dbReference type="EMBL" id="AP023086">
    <property type="protein sequence ID" value="BCD98201.1"/>
    <property type="molecule type" value="Genomic_DNA"/>
</dbReference>
<proteinExistence type="predicted"/>
<dbReference type="InterPro" id="IPR011576">
    <property type="entry name" value="Pyridox_Oxase_N"/>
</dbReference>
<dbReference type="Pfam" id="PF01243">
    <property type="entry name" value="PNPOx_N"/>
    <property type="match status" value="1"/>
</dbReference>
<organism evidence="2 3">
    <name type="scientific">Marinagarivorans cellulosilyticus</name>
    <dbReference type="NCBI Taxonomy" id="2721545"/>
    <lineage>
        <taxon>Bacteria</taxon>
        <taxon>Pseudomonadati</taxon>
        <taxon>Pseudomonadota</taxon>
        <taxon>Gammaproteobacteria</taxon>
        <taxon>Cellvibrionales</taxon>
        <taxon>Cellvibrionaceae</taxon>
        <taxon>Marinagarivorans</taxon>
    </lineage>
</organism>
<evidence type="ECO:0000313" key="2">
    <source>
        <dbReference type="EMBL" id="BCD98201.1"/>
    </source>
</evidence>
<dbReference type="RefSeq" id="WP_236982396.1">
    <property type="nucleotide sequence ID" value="NZ_AP023086.1"/>
</dbReference>
<protein>
    <recommendedName>
        <fullName evidence="1">Pyridoxamine 5'-phosphate oxidase N-terminal domain-containing protein</fullName>
    </recommendedName>
</protein>